<reference evidence="1 2" key="1">
    <citation type="submission" date="2016-02" db="EMBL/GenBank/DDBJ databases">
        <title>Genome analysis of coral dinoflagellate symbionts highlights evolutionary adaptations to a symbiotic lifestyle.</title>
        <authorList>
            <person name="Aranda M."/>
            <person name="Li Y."/>
            <person name="Liew Y.J."/>
            <person name="Baumgarten S."/>
            <person name="Simakov O."/>
            <person name="Wilson M."/>
            <person name="Piel J."/>
            <person name="Ashoor H."/>
            <person name="Bougouffa S."/>
            <person name="Bajic V.B."/>
            <person name="Ryu T."/>
            <person name="Ravasi T."/>
            <person name="Bayer T."/>
            <person name="Micklem G."/>
            <person name="Kim H."/>
            <person name="Bhak J."/>
            <person name="Lajeunesse T.C."/>
            <person name="Voolstra C.R."/>
        </authorList>
    </citation>
    <scope>NUCLEOTIDE SEQUENCE [LARGE SCALE GENOMIC DNA]</scope>
    <source>
        <strain evidence="1 2">CCMP2467</strain>
    </source>
</reference>
<dbReference type="AlphaFoldDB" id="A0A1Q9C732"/>
<dbReference type="PANTHER" id="PTHR24273">
    <property type="entry name" value="FI04643P-RELATED"/>
    <property type="match status" value="1"/>
</dbReference>
<dbReference type="OrthoDB" id="6515930at2759"/>
<accession>A0A1Q9C732</accession>
<gene>
    <name evidence="1" type="primary">Hyalin</name>
    <name evidence="1" type="ORF">AK812_SmicGene41069</name>
</gene>
<dbReference type="Pfam" id="PF02494">
    <property type="entry name" value="HYR"/>
    <property type="match status" value="3"/>
</dbReference>
<keyword evidence="2" id="KW-1185">Reference proteome</keyword>
<dbReference type="Proteomes" id="UP000186817">
    <property type="component" value="Unassembled WGS sequence"/>
</dbReference>
<evidence type="ECO:0000313" key="2">
    <source>
        <dbReference type="Proteomes" id="UP000186817"/>
    </source>
</evidence>
<proteinExistence type="predicted"/>
<dbReference type="EMBL" id="LSRX01001571">
    <property type="protein sequence ID" value="OLP78728.1"/>
    <property type="molecule type" value="Genomic_DNA"/>
</dbReference>
<dbReference type="PROSITE" id="PS50825">
    <property type="entry name" value="HYR"/>
    <property type="match status" value="1"/>
</dbReference>
<evidence type="ECO:0000313" key="1">
    <source>
        <dbReference type="EMBL" id="OLP78728.1"/>
    </source>
</evidence>
<comment type="caution">
    <text evidence="1">The sequence shown here is derived from an EMBL/GenBank/DDBJ whole genome shotgun (WGS) entry which is preliminary data.</text>
</comment>
<name>A0A1Q9C732_SYMMI</name>
<dbReference type="PANTHER" id="PTHR24273:SF32">
    <property type="entry name" value="HYALIN"/>
    <property type="match status" value="1"/>
</dbReference>
<protein>
    <submittedName>
        <fullName evidence="1">Hyalin</fullName>
    </submittedName>
</protein>
<sequence>MKPLSKALAPFVVLALVQPADGVGACPSNETVGLLQLRTEPQDEASQEGSAIVLEASRVGAGHMPTFHIFEDFEGDYPNSNMTRIGRYREFNLGETRDVGGGAEGTLKYLQDGQNSATTWLVWPNGITIEVGTTFQAYLRFTRVSSWVYFAFDVPPDGNMRILRILEQPQVAEGPRDVRMTEDTIQTFFPFALADSRTLAVSESGDYRFQWLKFQVTVKEPGVAFARLFDNTSTPVVTGTHTFTNNLGSGQQLAFELLFGAQIDQLAACQENRYPDGLTAKAISSSTTCGARVDYKMPVSCTEDVNYTCSPSSGSFFEAGTTQVLCWANHTFGNLTHSFNLTLEVVDDTAPVLVNLTDIAVDTCGDVAQVSHAVAAIDNCQADVEATCNFPSGSWFGVGNTTVECRATDAAGNSASGSFVVTVTGDETAPSLSQLPDIRKTIRERTAKVTFDVETYDNCTGGVVAVCAPASGGQFEVGSTLVERTATDTAGNTGRMNFTVNLTGGSNSTPPPIGDLPDINVTAAGCADGAQVTFADVAPGVYCSPPSGSWLPLGSTTVHCSVTDGFGNSNTSSFQVLVTPNASAPPRFGGPTPDIEVVAYGTTFLKQVDFQVSATGPCEVVSTTCVPPPGSLFPIGKTKVQCSAKDSAGNVARTDFRVVVHYHFYHRRTRRHR</sequence>
<dbReference type="InterPro" id="IPR003410">
    <property type="entry name" value="HYR_dom"/>
</dbReference>
<organism evidence="1 2">
    <name type="scientific">Symbiodinium microadriaticum</name>
    <name type="common">Dinoflagellate</name>
    <name type="synonym">Zooxanthella microadriatica</name>
    <dbReference type="NCBI Taxonomy" id="2951"/>
    <lineage>
        <taxon>Eukaryota</taxon>
        <taxon>Sar</taxon>
        <taxon>Alveolata</taxon>
        <taxon>Dinophyceae</taxon>
        <taxon>Suessiales</taxon>
        <taxon>Symbiodiniaceae</taxon>
        <taxon>Symbiodinium</taxon>
    </lineage>
</organism>